<evidence type="ECO:0000256" key="3">
    <source>
        <dbReference type="ARBA" id="ARBA00022842"/>
    </source>
</evidence>
<dbReference type="InterPro" id="IPR023198">
    <property type="entry name" value="PGP-like_dom2"/>
</dbReference>
<dbReference type="InterPro" id="IPR051400">
    <property type="entry name" value="HAD-like_hydrolase"/>
</dbReference>
<dbReference type="GO" id="GO:0016791">
    <property type="term" value="F:phosphatase activity"/>
    <property type="evidence" value="ECO:0007669"/>
    <property type="project" value="TreeGrafter"/>
</dbReference>
<reference evidence="4" key="1">
    <citation type="submission" date="2020-08" db="EMBL/GenBank/DDBJ databases">
        <authorList>
            <person name="Uke A."/>
            <person name="Chhe C."/>
            <person name="Baramee S."/>
            <person name="Kosugi A."/>
        </authorList>
    </citation>
    <scope>NUCLEOTIDE SEQUENCE</scope>
    <source>
        <strain evidence="4">DA-C8</strain>
    </source>
</reference>
<dbReference type="GO" id="GO:0046872">
    <property type="term" value="F:metal ion binding"/>
    <property type="evidence" value="ECO:0007669"/>
    <property type="project" value="UniProtKB-KW"/>
</dbReference>
<keyword evidence="3" id="KW-0460">Magnesium</keyword>
<dbReference type="PANTHER" id="PTHR46470:SF2">
    <property type="entry name" value="GLYCERALDEHYDE 3-PHOSPHATE PHOSPHATASE"/>
    <property type="match status" value="1"/>
</dbReference>
<sequence length="251" mass="29449">MINMKHQTLLFDMDDTLIHCNKYFNEAIEVFTEMLLDRLKGCPLTAEEIMDKQLEIDLRYTEEEGFVSTHFRQSLIDTYEYFAAKFARNVEEDCVEELMRLGMSVYEKEIESYPHMNETLLQLKDEGHLLCLYTGGDVLIQQKKIEQMGLAEFFEDRIFIEQHKNSETLARIIEREGFERTSTWMIGNSVRTDIVPALENGLHAIHIPAEKEWAFNIIPVNVEPKGAYLSVRQLREIPAAIEEYWSTMRPR</sequence>
<dbReference type="Gene3D" id="1.10.150.240">
    <property type="entry name" value="Putative phosphatase, domain 2"/>
    <property type="match status" value="1"/>
</dbReference>
<dbReference type="SFLD" id="SFLDS00003">
    <property type="entry name" value="Haloacid_Dehalogenase"/>
    <property type="match status" value="1"/>
</dbReference>
<keyword evidence="2" id="KW-0378">Hydrolase</keyword>
<evidence type="ECO:0000256" key="1">
    <source>
        <dbReference type="ARBA" id="ARBA00022723"/>
    </source>
</evidence>
<dbReference type="InterPro" id="IPR036412">
    <property type="entry name" value="HAD-like_sf"/>
</dbReference>
<keyword evidence="1" id="KW-0479">Metal-binding</keyword>
<gene>
    <name evidence="4" type="ORF">PRECH8_15480</name>
</gene>
<dbReference type="AlphaFoldDB" id="A0A916QCK9"/>
<proteinExistence type="predicted"/>
<protein>
    <submittedName>
        <fullName evidence="4">Haloacid dehalogenase</fullName>
    </submittedName>
</protein>
<organism evidence="4 5">
    <name type="scientific">Insulibacter thermoxylanivorax</name>
    <dbReference type="NCBI Taxonomy" id="2749268"/>
    <lineage>
        <taxon>Bacteria</taxon>
        <taxon>Bacillati</taxon>
        <taxon>Bacillota</taxon>
        <taxon>Bacilli</taxon>
        <taxon>Bacillales</taxon>
        <taxon>Paenibacillaceae</taxon>
        <taxon>Insulibacter</taxon>
    </lineage>
</organism>
<keyword evidence="5" id="KW-1185">Reference proteome</keyword>
<dbReference type="SUPFAM" id="SSF56784">
    <property type="entry name" value="HAD-like"/>
    <property type="match status" value="1"/>
</dbReference>
<evidence type="ECO:0000256" key="2">
    <source>
        <dbReference type="ARBA" id="ARBA00022801"/>
    </source>
</evidence>
<dbReference type="PANTHER" id="PTHR46470">
    <property type="entry name" value="N-ACYLNEURAMINATE-9-PHOSPHATASE"/>
    <property type="match status" value="1"/>
</dbReference>
<dbReference type="InterPro" id="IPR023214">
    <property type="entry name" value="HAD_sf"/>
</dbReference>
<dbReference type="Pfam" id="PF00702">
    <property type="entry name" value="Hydrolase"/>
    <property type="match status" value="1"/>
</dbReference>
<accession>A0A916QCK9</accession>
<dbReference type="Proteomes" id="UP000654993">
    <property type="component" value="Unassembled WGS sequence"/>
</dbReference>
<reference evidence="4" key="2">
    <citation type="journal article" date="2021" name="Data Brief">
        <title>Draft genome sequence data of the facultative, thermophilic, xylanolytic bacterium Paenibacillus sp. strain DA-C8.</title>
        <authorList>
            <person name="Chhe C."/>
            <person name="Uke A."/>
            <person name="Baramee S."/>
            <person name="Ungkulpasvich U."/>
            <person name="Tachaapaikoon C."/>
            <person name="Pason P."/>
            <person name="Waeonukul R."/>
            <person name="Ratanakhanokchai K."/>
            <person name="Kosugi A."/>
        </authorList>
    </citation>
    <scope>NUCLEOTIDE SEQUENCE</scope>
    <source>
        <strain evidence="4">DA-C8</strain>
    </source>
</reference>
<evidence type="ECO:0000313" key="5">
    <source>
        <dbReference type="Proteomes" id="UP000654993"/>
    </source>
</evidence>
<comment type="caution">
    <text evidence="4">The sequence shown here is derived from an EMBL/GenBank/DDBJ whole genome shotgun (WGS) entry which is preliminary data.</text>
</comment>
<dbReference type="SFLD" id="SFLDG01129">
    <property type="entry name" value="C1.5:_HAD__Beta-PGM__Phosphata"/>
    <property type="match status" value="1"/>
</dbReference>
<evidence type="ECO:0000313" key="4">
    <source>
        <dbReference type="EMBL" id="GFR38252.1"/>
    </source>
</evidence>
<name>A0A916QCK9_9BACL</name>
<dbReference type="EMBL" id="BMAQ01000014">
    <property type="protein sequence ID" value="GFR38252.1"/>
    <property type="molecule type" value="Genomic_DNA"/>
</dbReference>
<dbReference type="Gene3D" id="3.40.50.1000">
    <property type="entry name" value="HAD superfamily/HAD-like"/>
    <property type="match status" value="1"/>
</dbReference>